<organism evidence="13 14">
    <name type="scientific">Dictyocaulus viviparus</name>
    <name type="common">Bovine lungworm</name>
    <dbReference type="NCBI Taxonomy" id="29172"/>
    <lineage>
        <taxon>Eukaryota</taxon>
        <taxon>Metazoa</taxon>
        <taxon>Ecdysozoa</taxon>
        <taxon>Nematoda</taxon>
        <taxon>Chromadorea</taxon>
        <taxon>Rhabditida</taxon>
        <taxon>Rhabditina</taxon>
        <taxon>Rhabditomorpha</taxon>
        <taxon>Strongyloidea</taxon>
        <taxon>Metastrongylidae</taxon>
        <taxon>Dictyocaulus</taxon>
    </lineage>
</organism>
<accession>A0A0D8XVN9</accession>
<evidence type="ECO:0000256" key="2">
    <source>
        <dbReference type="ARBA" id="ARBA00004922"/>
    </source>
</evidence>
<evidence type="ECO:0000256" key="5">
    <source>
        <dbReference type="ARBA" id="ARBA00022824"/>
    </source>
</evidence>
<evidence type="ECO:0000256" key="6">
    <source>
        <dbReference type="ARBA" id="ARBA00023253"/>
    </source>
</evidence>
<evidence type="ECO:0000256" key="7">
    <source>
        <dbReference type="ARBA" id="ARBA00023277"/>
    </source>
</evidence>
<evidence type="ECO:0000256" key="1">
    <source>
        <dbReference type="ARBA" id="ARBA00004240"/>
    </source>
</evidence>
<keyword evidence="6" id="KW-0294">Fucose metabolism</keyword>
<comment type="catalytic activity">
    <reaction evidence="12">
        <text>L-seryl-[protein] + GDP-beta-L-fucose = 3-O-(alpha-L-fucosyl)-L-seryl-[protein] + GDP + H(+)</text>
        <dbReference type="Rhea" id="RHEA:63644"/>
        <dbReference type="Rhea" id="RHEA-COMP:9863"/>
        <dbReference type="Rhea" id="RHEA-COMP:17914"/>
        <dbReference type="ChEBI" id="CHEBI:15378"/>
        <dbReference type="ChEBI" id="CHEBI:29999"/>
        <dbReference type="ChEBI" id="CHEBI:57273"/>
        <dbReference type="ChEBI" id="CHEBI:58189"/>
        <dbReference type="ChEBI" id="CHEBI:189632"/>
        <dbReference type="EC" id="2.4.1.221"/>
    </reaction>
    <physiologicalReaction direction="left-to-right" evidence="12">
        <dbReference type="Rhea" id="RHEA:63645"/>
    </physiologicalReaction>
</comment>
<keyword evidence="5" id="KW-0256">Endoplasmic reticulum</keyword>
<dbReference type="InterPro" id="IPR019378">
    <property type="entry name" value="GDP-Fuc_O-FucTrfase"/>
</dbReference>
<evidence type="ECO:0000256" key="11">
    <source>
        <dbReference type="ARBA" id="ARBA00047273"/>
    </source>
</evidence>
<protein>
    <recommendedName>
        <fullName evidence="9">GDP-fucose protein O-fucosyltransferase 2</fullName>
        <ecNumber evidence="3">2.4.1.221</ecNumber>
    </recommendedName>
    <alternativeName>
        <fullName evidence="10">Peptide-O-fucosyltransferase 2</fullName>
    </alternativeName>
</protein>
<evidence type="ECO:0000256" key="3">
    <source>
        <dbReference type="ARBA" id="ARBA00012196"/>
    </source>
</evidence>
<dbReference type="InterPro" id="IPR045130">
    <property type="entry name" value="OFUT2-like"/>
</dbReference>
<dbReference type="GO" id="GO:0046922">
    <property type="term" value="F:peptide-O-fucosyltransferase activity"/>
    <property type="evidence" value="ECO:0007669"/>
    <property type="project" value="UniProtKB-EC"/>
</dbReference>
<dbReference type="EMBL" id="KN716290">
    <property type="protein sequence ID" value="KJH47844.1"/>
    <property type="molecule type" value="Genomic_DNA"/>
</dbReference>
<gene>
    <name evidence="13" type="ORF">DICVIV_06039</name>
</gene>
<sequence>MRSSFGYQGQPFVLVLPPWGGLYHWKQKNIKLKWSEFFDVGSLDEFVPVLEFEDYLQVRPHILRRICRHFCPPWKSDEYIYGIFYILPYEVRAAIETMKKSTAQGTSISTEYFRFGVRKL</sequence>
<evidence type="ECO:0000313" key="13">
    <source>
        <dbReference type="EMBL" id="KJH47844.1"/>
    </source>
</evidence>
<comment type="subcellular location">
    <subcellularLocation>
        <location evidence="1">Endoplasmic reticulum</location>
    </subcellularLocation>
</comment>
<evidence type="ECO:0000256" key="12">
    <source>
        <dbReference type="ARBA" id="ARBA00048647"/>
    </source>
</evidence>
<keyword evidence="14" id="KW-1185">Reference proteome</keyword>
<evidence type="ECO:0000256" key="4">
    <source>
        <dbReference type="ARBA" id="ARBA00022679"/>
    </source>
</evidence>
<dbReference type="PANTHER" id="PTHR13398:SF0">
    <property type="entry name" value="GDP-FUCOSE PROTEIN O-FUCOSYLTRANSFERASE 2"/>
    <property type="match status" value="1"/>
</dbReference>
<evidence type="ECO:0000256" key="9">
    <source>
        <dbReference type="ARBA" id="ARBA00026232"/>
    </source>
</evidence>
<reference evidence="13 14" key="1">
    <citation type="submission" date="2013-11" db="EMBL/GenBank/DDBJ databases">
        <title>Draft genome of the bovine lungworm Dictyocaulus viviparus.</title>
        <authorList>
            <person name="Mitreva M."/>
        </authorList>
    </citation>
    <scope>NUCLEOTIDE SEQUENCE [LARGE SCALE GENOMIC DNA]</scope>
    <source>
        <strain evidence="13 14">HannoverDv2000</strain>
    </source>
</reference>
<reference evidence="14" key="2">
    <citation type="journal article" date="2016" name="Sci. Rep.">
        <title>Dictyocaulus viviparus genome, variome and transcriptome elucidate lungworm biology and support future intervention.</title>
        <authorList>
            <person name="McNulty S.N."/>
            <person name="Strube C."/>
            <person name="Rosa B.A."/>
            <person name="Martin J.C."/>
            <person name="Tyagi R."/>
            <person name="Choi Y.J."/>
            <person name="Wang Q."/>
            <person name="Hallsworth Pepin K."/>
            <person name="Zhang X."/>
            <person name="Ozersky P."/>
            <person name="Wilson R.K."/>
            <person name="Sternberg P.W."/>
            <person name="Gasser R.B."/>
            <person name="Mitreva M."/>
        </authorList>
    </citation>
    <scope>NUCLEOTIDE SEQUENCE [LARGE SCALE GENOMIC DNA]</scope>
    <source>
        <strain evidence="14">HannoverDv2000</strain>
    </source>
</reference>
<comment type="catalytic activity">
    <reaction evidence="11">
        <text>L-threonyl-[protein] + GDP-beta-L-fucose = 3-O-(alpha-L-fucosyl)-L-threonyl-[protein] + GDP + H(+)</text>
        <dbReference type="Rhea" id="RHEA:70491"/>
        <dbReference type="Rhea" id="RHEA-COMP:11060"/>
        <dbReference type="Rhea" id="RHEA-COMP:17915"/>
        <dbReference type="ChEBI" id="CHEBI:15378"/>
        <dbReference type="ChEBI" id="CHEBI:30013"/>
        <dbReference type="ChEBI" id="CHEBI:57273"/>
        <dbReference type="ChEBI" id="CHEBI:58189"/>
        <dbReference type="ChEBI" id="CHEBI:189631"/>
        <dbReference type="EC" id="2.4.1.221"/>
    </reaction>
    <physiologicalReaction direction="left-to-right" evidence="11">
        <dbReference type="Rhea" id="RHEA:70492"/>
    </physiologicalReaction>
</comment>
<dbReference type="AlphaFoldDB" id="A0A0D8XVN9"/>
<evidence type="ECO:0000256" key="10">
    <source>
        <dbReference type="ARBA" id="ARBA00033083"/>
    </source>
</evidence>
<name>A0A0D8XVN9_DICVI</name>
<evidence type="ECO:0000256" key="8">
    <source>
        <dbReference type="ARBA" id="ARBA00025803"/>
    </source>
</evidence>
<dbReference type="Pfam" id="PF10250">
    <property type="entry name" value="O-FucT"/>
    <property type="match status" value="1"/>
</dbReference>
<comment type="pathway">
    <text evidence="2">Protein modification; protein glycosylation.</text>
</comment>
<dbReference type="PANTHER" id="PTHR13398">
    <property type="entry name" value="GDP-FUCOSE PROTEIN O-FUCOSYLTRANSFERASE 2"/>
    <property type="match status" value="1"/>
</dbReference>
<keyword evidence="7" id="KW-0119">Carbohydrate metabolism</keyword>
<dbReference type="GO" id="GO:0006004">
    <property type="term" value="P:fucose metabolic process"/>
    <property type="evidence" value="ECO:0007669"/>
    <property type="project" value="UniProtKB-KW"/>
</dbReference>
<dbReference type="Gene3D" id="3.40.50.11340">
    <property type="match status" value="1"/>
</dbReference>
<comment type="similarity">
    <text evidence="8">Belongs to the glycosyltransferase 68 family.</text>
</comment>
<dbReference type="GO" id="GO:0005783">
    <property type="term" value="C:endoplasmic reticulum"/>
    <property type="evidence" value="ECO:0007669"/>
    <property type="project" value="UniProtKB-SubCell"/>
</dbReference>
<keyword evidence="4" id="KW-0808">Transferase</keyword>
<dbReference type="STRING" id="29172.A0A0D8XVN9"/>
<dbReference type="Proteomes" id="UP000053766">
    <property type="component" value="Unassembled WGS sequence"/>
</dbReference>
<dbReference type="EC" id="2.4.1.221" evidence="3"/>
<dbReference type="OrthoDB" id="422368at2759"/>
<proteinExistence type="inferred from homology"/>
<evidence type="ECO:0000313" key="14">
    <source>
        <dbReference type="Proteomes" id="UP000053766"/>
    </source>
</evidence>